<feature type="transmembrane region" description="Helical" evidence="1">
    <location>
        <begin position="12"/>
        <end position="32"/>
    </location>
</feature>
<dbReference type="SUPFAM" id="SSF81296">
    <property type="entry name" value="E set domains"/>
    <property type="match status" value="1"/>
</dbReference>
<evidence type="ECO:0000259" key="3">
    <source>
        <dbReference type="Pfam" id="PF03404"/>
    </source>
</evidence>
<feature type="transmembrane region" description="Helical" evidence="1">
    <location>
        <begin position="101"/>
        <end position="120"/>
    </location>
</feature>
<dbReference type="Gene3D" id="2.60.40.650">
    <property type="match status" value="1"/>
</dbReference>
<organism evidence="4 5">
    <name type="scientific">Nitrolancea hollandica Lb</name>
    <dbReference type="NCBI Taxonomy" id="1129897"/>
    <lineage>
        <taxon>Bacteria</taxon>
        <taxon>Pseudomonadati</taxon>
        <taxon>Thermomicrobiota</taxon>
        <taxon>Thermomicrobia</taxon>
        <taxon>Sphaerobacterales</taxon>
        <taxon>Sphaerobacterineae</taxon>
        <taxon>Sphaerobacteraceae</taxon>
        <taxon>Nitrolancea</taxon>
    </lineage>
</organism>
<feature type="transmembrane region" description="Helical" evidence="1">
    <location>
        <begin position="68"/>
        <end position="89"/>
    </location>
</feature>
<proteinExistence type="predicted"/>
<dbReference type="InterPro" id="IPR005066">
    <property type="entry name" value="MoCF_OxRdtse_dimer"/>
</dbReference>
<dbReference type="PANTHER" id="PTHR19372">
    <property type="entry name" value="SULFITE REDUCTASE"/>
    <property type="match status" value="1"/>
</dbReference>
<gene>
    <name evidence="4" type="ORF">NITHO_2320006</name>
</gene>
<keyword evidence="5" id="KW-1185">Reference proteome</keyword>
<evidence type="ECO:0000313" key="5">
    <source>
        <dbReference type="Proteomes" id="UP000004221"/>
    </source>
</evidence>
<sequence>MRRSSLPRSGLLVGGIAALLATVVMLILASFWGTPVLPQLLADQLIALIPVNLFGTVLDSLESRAKPLTLVGLTLMLVVIGGLAGGMVAARSRQGRGPSRLFVPITVVTWLILAFIAAPLGGIGPIGRESLAGAWTTGIAFLITAVVYAGATVLGLQLLGEQPVTESDASRRRFLKLAGLGVTTLLALVYLGRFAVRLARKSEAAPAGAGAAAALTPALTPVKDFYVVSKNFVDPEVSLANWQLQVHGLVTNPRTYTYQEIKARPALKKVTTLECISNEVGGNYISTGEWTGFPLRELLADAVVRPGVVKVVLRASDDYSDSIPLGAALDPDTILVYDLDGQSLPKEHGFPLRLIVPGIYGMKNVKWITDIELVNTNYKGYWQKQGWSDIATVQTMSRIDTPRSHNRVPAGADTLIGGVAFSGDRGISRVEVSTDGGKSWNPASLEPPLSPLTWVRWTYHWRPEGTGRRDLMVRAWDGHGTAQSTEDRPTLPDGATGLHHITVSVVPSGEAL</sequence>
<dbReference type="OrthoDB" id="9778777at2"/>
<dbReference type="SUPFAM" id="SSF56524">
    <property type="entry name" value="Oxidoreductase molybdopterin-binding domain"/>
    <property type="match status" value="1"/>
</dbReference>
<dbReference type="InterPro" id="IPR036374">
    <property type="entry name" value="OxRdtase_Mopterin-bd_sf"/>
</dbReference>
<evidence type="ECO:0000256" key="1">
    <source>
        <dbReference type="SAM" id="Phobius"/>
    </source>
</evidence>
<feature type="domain" description="Oxidoreductase molybdopterin-binding" evidence="2">
    <location>
        <begin position="235"/>
        <end position="382"/>
    </location>
</feature>
<reference evidence="4 5" key="1">
    <citation type="journal article" date="2012" name="ISME J.">
        <title>Nitrification expanded: discovery, physiology and genomics of a nitrite-oxidizing bacterium from the phylum Chloroflexi.</title>
        <authorList>
            <person name="Sorokin D.Y."/>
            <person name="Lucker S."/>
            <person name="Vejmelkova D."/>
            <person name="Kostrikina N.A."/>
            <person name="Kleerebezem R."/>
            <person name="Rijpstra W.I."/>
            <person name="Damste J.S."/>
            <person name="Le Paslier D."/>
            <person name="Muyzer G."/>
            <person name="Wagner M."/>
            <person name="van Loosdrecht M.C."/>
            <person name="Daims H."/>
        </authorList>
    </citation>
    <scope>NUCLEOTIDE SEQUENCE [LARGE SCALE GENOMIC DNA]</scope>
    <source>
        <strain evidence="5">none</strain>
    </source>
</reference>
<keyword evidence="1" id="KW-0812">Transmembrane</keyword>
<feature type="domain" description="Moybdenum cofactor oxidoreductase dimerisation" evidence="3">
    <location>
        <begin position="391"/>
        <end position="484"/>
    </location>
</feature>
<feature type="transmembrane region" description="Helical" evidence="1">
    <location>
        <begin position="132"/>
        <end position="156"/>
    </location>
</feature>
<name>I4EFM8_9BACT</name>
<dbReference type="Pfam" id="PF00174">
    <property type="entry name" value="Oxidored_molyb"/>
    <property type="match status" value="1"/>
</dbReference>
<protein>
    <submittedName>
        <fullName evidence="4">Oxidoreductase, molybdopterin binding</fullName>
    </submittedName>
</protein>
<dbReference type="Proteomes" id="UP000004221">
    <property type="component" value="Unassembled WGS sequence"/>
</dbReference>
<comment type="caution">
    <text evidence="4">The sequence shown here is derived from an EMBL/GenBank/DDBJ whole genome shotgun (WGS) entry which is preliminary data.</text>
</comment>
<feature type="transmembrane region" description="Helical" evidence="1">
    <location>
        <begin position="177"/>
        <end position="196"/>
    </location>
</feature>
<dbReference type="InterPro" id="IPR014756">
    <property type="entry name" value="Ig_E-set"/>
</dbReference>
<dbReference type="GO" id="GO:0030151">
    <property type="term" value="F:molybdenum ion binding"/>
    <property type="evidence" value="ECO:0007669"/>
    <property type="project" value="InterPro"/>
</dbReference>
<dbReference type="EMBL" id="CAGS01000149">
    <property type="protein sequence ID" value="CCF83490.1"/>
    <property type="molecule type" value="Genomic_DNA"/>
</dbReference>
<dbReference type="PANTHER" id="PTHR19372:SF7">
    <property type="entry name" value="SULFITE OXIDASE, MITOCHONDRIAL"/>
    <property type="match status" value="1"/>
</dbReference>
<dbReference type="Pfam" id="PF03404">
    <property type="entry name" value="Mo-co_dimer"/>
    <property type="match status" value="1"/>
</dbReference>
<dbReference type="Gene3D" id="3.90.420.10">
    <property type="entry name" value="Oxidoreductase, molybdopterin-binding domain"/>
    <property type="match status" value="1"/>
</dbReference>
<dbReference type="InterPro" id="IPR000572">
    <property type="entry name" value="OxRdtase_Mopterin-bd_dom"/>
</dbReference>
<dbReference type="GO" id="GO:0043546">
    <property type="term" value="F:molybdopterin cofactor binding"/>
    <property type="evidence" value="ECO:0007669"/>
    <property type="project" value="TreeGrafter"/>
</dbReference>
<dbReference type="RefSeq" id="WP_008476693.1">
    <property type="nucleotide sequence ID" value="NZ_CAGS01000149.1"/>
</dbReference>
<evidence type="ECO:0000259" key="2">
    <source>
        <dbReference type="Pfam" id="PF00174"/>
    </source>
</evidence>
<dbReference type="GO" id="GO:0006790">
    <property type="term" value="P:sulfur compound metabolic process"/>
    <property type="evidence" value="ECO:0007669"/>
    <property type="project" value="TreeGrafter"/>
</dbReference>
<keyword evidence="1" id="KW-1133">Transmembrane helix</keyword>
<dbReference type="AlphaFoldDB" id="I4EFM8"/>
<keyword evidence="1" id="KW-0472">Membrane</keyword>
<dbReference type="GO" id="GO:0020037">
    <property type="term" value="F:heme binding"/>
    <property type="evidence" value="ECO:0007669"/>
    <property type="project" value="TreeGrafter"/>
</dbReference>
<dbReference type="GO" id="GO:0008482">
    <property type="term" value="F:sulfite oxidase activity"/>
    <property type="evidence" value="ECO:0007669"/>
    <property type="project" value="TreeGrafter"/>
</dbReference>
<accession>I4EFM8</accession>
<evidence type="ECO:0000313" key="4">
    <source>
        <dbReference type="EMBL" id="CCF83490.1"/>
    </source>
</evidence>